<reference evidence="2" key="1">
    <citation type="submission" date="2017-09" db="EMBL/GenBank/DDBJ databases">
        <title>Depth-based differentiation of microbial function through sediment-hosted aquifers and enrichment of novel symbionts in the deep terrestrial subsurface.</title>
        <authorList>
            <person name="Probst A.J."/>
            <person name="Ladd B."/>
            <person name="Jarett J.K."/>
            <person name="Geller-Mcgrath D.E."/>
            <person name="Sieber C.M.K."/>
            <person name="Emerson J.B."/>
            <person name="Anantharaman K."/>
            <person name="Thomas B.C."/>
            <person name="Malmstrom R."/>
            <person name="Stieglmeier M."/>
            <person name="Klingl A."/>
            <person name="Woyke T."/>
            <person name="Ryan C.M."/>
            <person name="Banfield J.F."/>
        </authorList>
    </citation>
    <scope>NUCLEOTIDE SEQUENCE [LARGE SCALE GENOMIC DNA]</scope>
</reference>
<evidence type="ECO:0000313" key="2">
    <source>
        <dbReference type="Proteomes" id="UP000231538"/>
    </source>
</evidence>
<sequence>MSLLNFLDFQEIDPSYEDISENHQQDDIILDEQINEESLDNYWNKVIEDIHQDAEWFTFADE</sequence>
<gene>
    <name evidence="1" type="ORF">COX89_01910</name>
</gene>
<organism evidence="1 2">
    <name type="scientific">Candidatus Nealsonbacteria bacterium CG_4_10_14_0_2_um_filter_37_10</name>
    <dbReference type="NCBI Taxonomy" id="1974679"/>
    <lineage>
        <taxon>Bacteria</taxon>
        <taxon>Candidatus Nealsoniibacteriota</taxon>
    </lineage>
</organism>
<evidence type="ECO:0000313" key="1">
    <source>
        <dbReference type="EMBL" id="PIZ89376.1"/>
    </source>
</evidence>
<accession>A0A2M7UZI7</accession>
<dbReference type="Proteomes" id="UP000231538">
    <property type="component" value="Unassembled WGS sequence"/>
</dbReference>
<comment type="caution">
    <text evidence="1">The sequence shown here is derived from an EMBL/GenBank/DDBJ whole genome shotgun (WGS) entry which is preliminary data.</text>
</comment>
<dbReference type="EMBL" id="PFPC01000055">
    <property type="protein sequence ID" value="PIZ89376.1"/>
    <property type="molecule type" value="Genomic_DNA"/>
</dbReference>
<proteinExistence type="predicted"/>
<name>A0A2M7UZI7_9BACT</name>
<dbReference type="AlphaFoldDB" id="A0A2M7UZI7"/>
<protein>
    <submittedName>
        <fullName evidence="1">Uncharacterized protein</fullName>
    </submittedName>
</protein>